<dbReference type="PANTHER" id="PTHR32234:SF0">
    <property type="entry name" value="THIOL:DISULFIDE INTERCHANGE PROTEIN DSBD"/>
    <property type="match status" value="1"/>
</dbReference>
<dbReference type="Pfam" id="PF02683">
    <property type="entry name" value="DsbD_TM"/>
    <property type="match status" value="1"/>
</dbReference>
<dbReference type="Pfam" id="PF13899">
    <property type="entry name" value="Thioredoxin_7"/>
    <property type="match status" value="1"/>
</dbReference>
<keyword evidence="5 18" id="KW-0997">Cell inner membrane</keyword>
<dbReference type="SUPFAM" id="SSF74863">
    <property type="entry name" value="Thiol:disulfide interchange protein DsbD, N-terminal domain (DsbD-alpha)"/>
    <property type="match status" value="1"/>
</dbReference>
<dbReference type="EC" id="1.8.1.8" evidence="18"/>
<dbReference type="OrthoDB" id="9811036at2"/>
<dbReference type="InterPro" id="IPR013766">
    <property type="entry name" value="Thioredoxin_domain"/>
</dbReference>
<reference evidence="21" key="1">
    <citation type="submission" date="2017-04" db="EMBL/GenBank/DDBJ databases">
        <authorList>
            <person name="Varghese N."/>
            <person name="Submissions S."/>
        </authorList>
    </citation>
    <scope>NUCLEOTIDE SEQUENCE [LARGE SCALE GENOMIC DNA]</scope>
</reference>
<feature type="chain" id="PRO_5011014995" description="Thiol:disulfide interchange protein DsbD" evidence="18">
    <location>
        <begin position="28"/>
        <end position="596"/>
    </location>
</feature>
<keyword evidence="4 18" id="KW-1003">Cell membrane</keyword>
<dbReference type="InterPro" id="IPR036929">
    <property type="entry name" value="DsbDN_sf"/>
</dbReference>
<dbReference type="FunFam" id="3.40.30.10:FF:000116">
    <property type="entry name" value="Thiol:disulfide interchange protein DsbD"/>
    <property type="match status" value="1"/>
</dbReference>
<evidence type="ECO:0000256" key="5">
    <source>
        <dbReference type="ARBA" id="ARBA00022519"/>
    </source>
</evidence>
<evidence type="ECO:0000256" key="14">
    <source>
        <dbReference type="ARBA" id="ARBA00023157"/>
    </source>
</evidence>
<keyword evidence="8 18" id="KW-0201">Cytochrome c-type biogenesis</keyword>
<organism evidence="20 21">
    <name type="scientific">Pseudidiomarina planktonica</name>
    <dbReference type="NCBI Taxonomy" id="1323738"/>
    <lineage>
        <taxon>Bacteria</taxon>
        <taxon>Pseudomonadati</taxon>
        <taxon>Pseudomonadota</taxon>
        <taxon>Gammaproteobacteria</taxon>
        <taxon>Alteromonadales</taxon>
        <taxon>Idiomarinaceae</taxon>
        <taxon>Pseudidiomarina</taxon>
    </lineage>
</organism>
<keyword evidence="13 18" id="KW-0472">Membrane</keyword>
<evidence type="ECO:0000259" key="19">
    <source>
        <dbReference type="PROSITE" id="PS51352"/>
    </source>
</evidence>
<evidence type="ECO:0000256" key="13">
    <source>
        <dbReference type="ARBA" id="ARBA00023136"/>
    </source>
</evidence>
<dbReference type="GO" id="GO:0047134">
    <property type="term" value="F:protein-disulfide reductase [NAD(P)H] activity"/>
    <property type="evidence" value="ECO:0007669"/>
    <property type="project" value="UniProtKB-UniRule"/>
</dbReference>
<dbReference type="Gene3D" id="3.40.30.10">
    <property type="entry name" value="Glutaredoxin"/>
    <property type="match status" value="1"/>
</dbReference>
<keyword evidence="11 18" id="KW-0560">Oxidoreductase</keyword>
<dbReference type="InterPro" id="IPR003834">
    <property type="entry name" value="Cyt_c_assmbl_TM_dom"/>
</dbReference>
<evidence type="ECO:0000313" key="21">
    <source>
        <dbReference type="Proteomes" id="UP000194450"/>
    </source>
</evidence>
<evidence type="ECO:0000256" key="2">
    <source>
        <dbReference type="ARBA" id="ARBA00007241"/>
    </source>
</evidence>
<evidence type="ECO:0000256" key="6">
    <source>
        <dbReference type="ARBA" id="ARBA00022692"/>
    </source>
</evidence>
<evidence type="ECO:0000256" key="7">
    <source>
        <dbReference type="ARBA" id="ARBA00022729"/>
    </source>
</evidence>
<evidence type="ECO:0000256" key="10">
    <source>
        <dbReference type="ARBA" id="ARBA00022989"/>
    </source>
</evidence>
<evidence type="ECO:0000256" key="16">
    <source>
        <dbReference type="ARBA" id="ARBA00047388"/>
    </source>
</evidence>
<name>A0A1Y6G2N5_9GAMM</name>
<dbReference type="InterPro" id="IPR036249">
    <property type="entry name" value="Thioredoxin-like_sf"/>
</dbReference>
<feature type="transmembrane region" description="Helical" evidence="18">
    <location>
        <begin position="238"/>
        <end position="262"/>
    </location>
</feature>
<feature type="disulfide bond" description="Redox-active" evidence="18">
    <location>
        <begin position="135"/>
        <end position="141"/>
    </location>
</feature>
<dbReference type="Gene3D" id="2.60.40.1250">
    <property type="entry name" value="Thiol:disulfide interchange protein DsbD, N-terminal domain"/>
    <property type="match status" value="1"/>
</dbReference>
<keyword evidence="15 18" id="KW-0676">Redox-active center</keyword>
<evidence type="ECO:0000256" key="8">
    <source>
        <dbReference type="ARBA" id="ARBA00022748"/>
    </source>
</evidence>
<gene>
    <name evidence="18" type="primary">dsbD</name>
    <name evidence="20" type="ORF">SAMN06297229_2036</name>
</gene>
<evidence type="ECO:0000256" key="15">
    <source>
        <dbReference type="ARBA" id="ARBA00023284"/>
    </source>
</evidence>
<accession>A0A1Y6G2N5</accession>
<feature type="domain" description="Thioredoxin" evidence="19">
    <location>
        <begin position="458"/>
        <end position="596"/>
    </location>
</feature>
<evidence type="ECO:0000256" key="17">
    <source>
        <dbReference type="ARBA" id="ARBA00047804"/>
    </source>
</evidence>
<evidence type="ECO:0000256" key="4">
    <source>
        <dbReference type="ARBA" id="ARBA00022475"/>
    </source>
</evidence>
<proteinExistence type="inferred from homology"/>
<sequence precursor="true">MTTAVPVRWFAICLVVLLGGFSWPATALQTDFLNQQDQQEQRFLPVDQAFEFDFRQRGQELEISWDIEPGYYLYQHRFQFEPASILAETVTFPEGEAHSDEFFGESIIYRDEVRLTVQLGDVAADQPLTVGYQGCADAGLCYPPTEKVIYLQAAGNPANAANAASSRVEQVAAGSQSASGFAGQLSEQPLPLALLAFFILGIGLAFTPCVLPMYPIISSIILGQQRANNNQLSTGRALSLSLSYVLGMAVTYTGLGILVALAGMRYQAALQHPVILSIIAVLFVVLALSLLGLYNLQMPAGLQQRINQLSNKQRGGAFTSVFIMGALSGLVVSPCTTAPLSGILLFVAQSGDAMIGATALFSLSLGMGVPLLAVGTSGGKLLPKAGAWMESVKRFFGILLIGVTIIMIERLLPLVVGQWLWVIFFSLSGIYMLHQVLGHARGWRATLVATLIAVASGSGILWQLPSTSASANHLAFTQVSNLSELNQQLELARERQQPVMLDLYADWCVACKEFERYTFSDQQVQQQLNNFVVLQADVTANNEANNALLEQYQVFGLPTILFFDSTASELPGQRVTGFMNADDFLEHLQRVDSTQQ</sequence>
<feature type="disulfide bond" description="Redox-active" evidence="18">
    <location>
        <begin position="508"/>
        <end position="511"/>
    </location>
</feature>
<dbReference type="SUPFAM" id="SSF52833">
    <property type="entry name" value="Thioredoxin-like"/>
    <property type="match status" value="1"/>
</dbReference>
<evidence type="ECO:0000256" key="9">
    <source>
        <dbReference type="ARBA" id="ARBA00022982"/>
    </source>
</evidence>
<comment type="caution">
    <text evidence="18">Lacks conserved residue(s) required for the propagation of feature annotation.</text>
</comment>
<evidence type="ECO:0000256" key="11">
    <source>
        <dbReference type="ARBA" id="ARBA00023002"/>
    </source>
</evidence>
<keyword evidence="10 18" id="KW-1133">Transmembrane helix</keyword>
<keyword evidence="6 18" id="KW-0812">Transmembrane</keyword>
<keyword evidence="9 18" id="KW-0249">Electron transport</keyword>
<feature type="signal peptide" evidence="18">
    <location>
        <begin position="1"/>
        <end position="27"/>
    </location>
</feature>
<dbReference type="GO" id="GO:0009055">
    <property type="term" value="F:electron transfer activity"/>
    <property type="evidence" value="ECO:0007669"/>
    <property type="project" value="UniProtKB-UniRule"/>
</dbReference>
<evidence type="ECO:0000256" key="1">
    <source>
        <dbReference type="ARBA" id="ARBA00004429"/>
    </source>
</evidence>
<dbReference type="AlphaFoldDB" id="A0A1Y6G2N5"/>
<dbReference type="Pfam" id="PF11412">
    <property type="entry name" value="DsbD_N"/>
    <property type="match status" value="1"/>
</dbReference>
<dbReference type="InterPro" id="IPR035671">
    <property type="entry name" value="DsbD_gamma"/>
</dbReference>
<feature type="transmembrane region" description="Helical" evidence="18">
    <location>
        <begin position="274"/>
        <end position="296"/>
    </location>
</feature>
<comment type="catalytic activity">
    <reaction evidence="17 18">
        <text>[protein]-dithiol + NADP(+) = [protein]-disulfide + NADPH + H(+)</text>
        <dbReference type="Rhea" id="RHEA:18753"/>
        <dbReference type="Rhea" id="RHEA-COMP:10593"/>
        <dbReference type="Rhea" id="RHEA-COMP:10594"/>
        <dbReference type="ChEBI" id="CHEBI:15378"/>
        <dbReference type="ChEBI" id="CHEBI:29950"/>
        <dbReference type="ChEBI" id="CHEBI:50058"/>
        <dbReference type="ChEBI" id="CHEBI:57783"/>
        <dbReference type="ChEBI" id="CHEBI:58349"/>
        <dbReference type="EC" id="1.8.1.8"/>
    </reaction>
</comment>
<feature type="transmembrane region" description="Helical" evidence="18">
    <location>
        <begin position="395"/>
        <end position="412"/>
    </location>
</feature>
<keyword evidence="3 18" id="KW-0813">Transport</keyword>
<keyword evidence="21" id="KW-1185">Reference proteome</keyword>
<feature type="transmembrane region" description="Helical" evidence="18">
    <location>
        <begin position="192"/>
        <end position="217"/>
    </location>
</feature>
<comment type="function">
    <text evidence="18">Required to facilitate the formation of correct disulfide bonds in some periplasmic proteins and for the assembly of the periplasmic c-type cytochromes. Acts by transferring electrons from cytoplasmic thioredoxin to the periplasm. This transfer involves a cascade of disulfide bond formation and reduction steps.</text>
</comment>
<dbReference type="PANTHER" id="PTHR32234">
    <property type="entry name" value="THIOL:DISULFIDE INTERCHANGE PROTEIN DSBD"/>
    <property type="match status" value="1"/>
</dbReference>
<dbReference type="GO" id="GO:0045454">
    <property type="term" value="P:cell redox homeostasis"/>
    <property type="evidence" value="ECO:0007669"/>
    <property type="project" value="TreeGrafter"/>
</dbReference>
<evidence type="ECO:0000313" key="20">
    <source>
        <dbReference type="EMBL" id="SMQ80124.1"/>
    </source>
</evidence>
<dbReference type="InterPro" id="IPR017937">
    <property type="entry name" value="Thioredoxin_CS"/>
</dbReference>
<evidence type="ECO:0000256" key="3">
    <source>
        <dbReference type="ARBA" id="ARBA00022448"/>
    </source>
</evidence>
<dbReference type="CDD" id="cd02953">
    <property type="entry name" value="DsbDgamma"/>
    <property type="match status" value="1"/>
</dbReference>
<dbReference type="HAMAP" id="MF_00399">
    <property type="entry name" value="DbsD"/>
    <property type="match status" value="1"/>
</dbReference>
<feature type="transmembrane region" description="Helical" evidence="18">
    <location>
        <begin position="445"/>
        <end position="464"/>
    </location>
</feature>
<dbReference type="EMBL" id="FXWH01000002">
    <property type="protein sequence ID" value="SMQ80124.1"/>
    <property type="molecule type" value="Genomic_DNA"/>
</dbReference>
<dbReference type="NCBIfam" id="NF001419">
    <property type="entry name" value="PRK00293.1"/>
    <property type="match status" value="1"/>
</dbReference>
<keyword evidence="7 18" id="KW-0732">Signal</keyword>
<comment type="subcellular location">
    <subcellularLocation>
        <location evidence="1 18">Cell inner membrane</location>
        <topology evidence="1 18">Multi-pass membrane protein</topology>
    </subcellularLocation>
</comment>
<dbReference type="PROSITE" id="PS51352">
    <property type="entry name" value="THIOREDOXIN_2"/>
    <property type="match status" value="1"/>
</dbReference>
<dbReference type="Proteomes" id="UP000194450">
    <property type="component" value="Unassembled WGS sequence"/>
</dbReference>
<evidence type="ECO:0000256" key="18">
    <source>
        <dbReference type="HAMAP-Rule" id="MF_00399"/>
    </source>
</evidence>
<dbReference type="InterPro" id="IPR028250">
    <property type="entry name" value="DsbDN"/>
</dbReference>
<feature type="transmembrane region" description="Helical" evidence="18">
    <location>
        <begin position="353"/>
        <end position="374"/>
    </location>
</feature>
<dbReference type="GO" id="GO:0017004">
    <property type="term" value="P:cytochrome complex assembly"/>
    <property type="evidence" value="ECO:0007669"/>
    <property type="project" value="UniProtKB-UniRule"/>
</dbReference>
<feature type="transmembrane region" description="Helical" evidence="18">
    <location>
        <begin position="418"/>
        <end position="438"/>
    </location>
</feature>
<keyword evidence="12 18" id="KW-0520">NAD</keyword>
<evidence type="ECO:0000256" key="12">
    <source>
        <dbReference type="ARBA" id="ARBA00023027"/>
    </source>
</evidence>
<dbReference type="InterPro" id="IPR022910">
    <property type="entry name" value="Thiol_diS_interchange_DbsD"/>
</dbReference>
<dbReference type="PROSITE" id="PS00194">
    <property type="entry name" value="THIOREDOXIN_1"/>
    <property type="match status" value="1"/>
</dbReference>
<protein>
    <recommendedName>
        <fullName evidence="18">Thiol:disulfide interchange protein DsbD</fullName>
        <ecNumber evidence="18">1.8.1.8</ecNumber>
    </recommendedName>
    <alternativeName>
        <fullName evidence="18">Protein-disulfide reductase</fullName>
        <shortName evidence="18">Disulfide reductase</shortName>
    </alternativeName>
</protein>
<dbReference type="RefSeq" id="WP_086435162.1">
    <property type="nucleotide sequence ID" value="NZ_FXWH01000002.1"/>
</dbReference>
<comment type="similarity">
    <text evidence="2 18">Belongs to the thioredoxin family. DsbD subfamily.</text>
</comment>
<feature type="transmembrane region" description="Helical" evidence="18">
    <location>
        <begin position="317"/>
        <end position="347"/>
    </location>
</feature>
<dbReference type="GO" id="GO:0005886">
    <property type="term" value="C:plasma membrane"/>
    <property type="evidence" value="ECO:0007669"/>
    <property type="project" value="UniProtKB-SubCell"/>
</dbReference>
<comment type="catalytic activity">
    <reaction evidence="16 18">
        <text>[protein]-dithiol + NAD(+) = [protein]-disulfide + NADH + H(+)</text>
        <dbReference type="Rhea" id="RHEA:18749"/>
        <dbReference type="Rhea" id="RHEA-COMP:10593"/>
        <dbReference type="Rhea" id="RHEA-COMP:10594"/>
        <dbReference type="ChEBI" id="CHEBI:15378"/>
        <dbReference type="ChEBI" id="CHEBI:29950"/>
        <dbReference type="ChEBI" id="CHEBI:50058"/>
        <dbReference type="ChEBI" id="CHEBI:57540"/>
        <dbReference type="ChEBI" id="CHEBI:57945"/>
        <dbReference type="EC" id="1.8.1.8"/>
    </reaction>
</comment>
<keyword evidence="14 18" id="KW-1015">Disulfide bond</keyword>